<name>A0ABD1TLW3_9LAMI</name>
<feature type="compositionally biased region" description="Polar residues" evidence="1">
    <location>
        <begin position="165"/>
        <end position="177"/>
    </location>
</feature>
<organism evidence="2 3">
    <name type="scientific">Forsythia ovata</name>
    <dbReference type="NCBI Taxonomy" id="205694"/>
    <lineage>
        <taxon>Eukaryota</taxon>
        <taxon>Viridiplantae</taxon>
        <taxon>Streptophyta</taxon>
        <taxon>Embryophyta</taxon>
        <taxon>Tracheophyta</taxon>
        <taxon>Spermatophyta</taxon>
        <taxon>Magnoliopsida</taxon>
        <taxon>eudicotyledons</taxon>
        <taxon>Gunneridae</taxon>
        <taxon>Pentapetalae</taxon>
        <taxon>asterids</taxon>
        <taxon>lamiids</taxon>
        <taxon>Lamiales</taxon>
        <taxon>Oleaceae</taxon>
        <taxon>Forsythieae</taxon>
        <taxon>Forsythia</taxon>
    </lineage>
</organism>
<evidence type="ECO:0000313" key="3">
    <source>
        <dbReference type="Proteomes" id="UP001604277"/>
    </source>
</evidence>
<sequence length="194" mass="20474">MGKKQKVAVPRSRNDFANLVRDLEEDGPISGKRGIASMGKVGEPTSSGLEASLSNSMEGTHLPEEQNQISSSVTETVGVQASGVPDATSDLMPRDGLEPVLDSDPLIPVVNDNSTGILPSSSEAHVCGDKNDCGEECEEEAPFILVGKNRNRQAKLKGRIHHKNQQQTGGNVASSSVAGLGSETGRKSRAFTKH</sequence>
<feature type="compositionally biased region" description="Polar residues" evidence="1">
    <location>
        <begin position="65"/>
        <end position="79"/>
    </location>
</feature>
<keyword evidence="3" id="KW-1185">Reference proteome</keyword>
<feature type="region of interest" description="Disordered" evidence="1">
    <location>
        <begin position="26"/>
        <end position="123"/>
    </location>
</feature>
<evidence type="ECO:0000256" key="1">
    <source>
        <dbReference type="SAM" id="MobiDB-lite"/>
    </source>
</evidence>
<dbReference type="EMBL" id="JBFOLJ010000008">
    <property type="protein sequence ID" value="KAL2513712.1"/>
    <property type="molecule type" value="Genomic_DNA"/>
</dbReference>
<feature type="region of interest" description="Disordered" evidence="1">
    <location>
        <begin position="158"/>
        <end position="194"/>
    </location>
</feature>
<protein>
    <submittedName>
        <fullName evidence="2">Uncharacterized protein</fullName>
    </submittedName>
</protein>
<reference evidence="3" key="1">
    <citation type="submission" date="2024-07" db="EMBL/GenBank/DDBJ databases">
        <title>Two chromosome-level genome assemblies of Korean endemic species Abeliophyllum distichum and Forsythia ovata (Oleaceae).</title>
        <authorList>
            <person name="Jang H."/>
        </authorList>
    </citation>
    <scope>NUCLEOTIDE SEQUENCE [LARGE SCALE GENOMIC DNA]</scope>
</reference>
<accession>A0ABD1TLW3</accession>
<proteinExistence type="predicted"/>
<evidence type="ECO:0000313" key="2">
    <source>
        <dbReference type="EMBL" id="KAL2513712.1"/>
    </source>
</evidence>
<gene>
    <name evidence="2" type="ORF">Fot_27683</name>
</gene>
<feature type="compositionally biased region" description="Polar residues" evidence="1">
    <location>
        <begin position="44"/>
        <end position="58"/>
    </location>
</feature>
<comment type="caution">
    <text evidence="2">The sequence shown here is derived from an EMBL/GenBank/DDBJ whole genome shotgun (WGS) entry which is preliminary data.</text>
</comment>
<dbReference type="Proteomes" id="UP001604277">
    <property type="component" value="Unassembled WGS sequence"/>
</dbReference>
<feature type="compositionally biased region" description="Polar residues" evidence="1">
    <location>
        <begin position="111"/>
        <end position="123"/>
    </location>
</feature>
<dbReference type="AlphaFoldDB" id="A0ABD1TLW3"/>